<dbReference type="InterPro" id="IPR026592">
    <property type="entry name" value="BamE"/>
</dbReference>
<dbReference type="AlphaFoldDB" id="W1N6P6"/>
<evidence type="ECO:0000256" key="6">
    <source>
        <dbReference type="SAM" id="Phobius"/>
    </source>
</evidence>
<keyword evidence="9" id="KW-1185">Reference proteome</keyword>
<comment type="subcellular location">
    <subcellularLocation>
        <location evidence="4">Cell outer membrane</location>
        <topology evidence="4">Lipid-anchor</topology>
    </subcellularLocation>
</comment>
<evidence type="ECO:0000259" key="7">
    <source>
        <dbReference type="Pfam" id="PF04355"/>
    </source>
</evidence>
<evidence type="ECO:0000256" key="5">
    <source>
        <dbReference type="SAM" id="MobiDB-lite"/>
    </source>
</evidence>
<dbReference type="PANTHER" id="PTHR37482">
    <property type="entry name" value="OUTER MEMBRANE PROTEIN ASSEMBLY FACTOR BAME"/>
    <property type="match status" value="1"/>
</dbReference>
<dbReference type="OrthoDB" id="9808250at2"/>
<accession>W1N6P6</accession>
<protein>
    <recommendedName>
        <fullName evidence="4">Outer membrane protein assembly factor BamE</fullName>
    </recommendedName>
</protein>
<comment type="function">
    <text evidence="4">Part of the outer membrane protein assembly complex, which is involved in assembly and insertion of beta-barrel proteins into the outer membrane.</text>
</comment>
<dbReference type="PANTHER" id="PTHR37482:SF1">
    <property type="entry name" value="OUTER MEMBRANE PROTEIN ASSEMBLY FACTOR BAME"/>
    <property type="match status" value="1"/>
</dbReference>
<name>W1N6P6_9GAMM</name>
<gene>
    <name evidence="4" type="primary">bamE</name>
    <name evidence="8" type="ORF">BJB45_14955</name>
</gene>
<feature type="domain" description="Outer membrane protein assembly factor BamE" evidence="7">
    <location>
        <begin position="46"/>
        <end position="113"/>
    </location>
</feature>
<dbReference type="Gene3D" id="3.30.1450.10">
    <property type="match status" value="1"/>
</dbReference>
<dbReference type="InterPro" id="IPR037873">
    <property type="entry name" value="BamE-like"/>
</dbReference>
<dbReference type="PATRIC" id="fig|1178482.3.peg.2163"/>
<dbReference type="PROSITE" id="PS51257">
    <property type="entry name" value="PROKAR_LIPOPROTEIN"/>
    <property type="match status" value="1"/>
</dbReference>
<evidence type="ECO:0000256" key="1">
    <source>
        <dbReference type="ARBA" id="ARBA00022729"/>
    </source>
</evidence>
<dbReference type="GO" id="GO:0051205">
    <property type="term" value="P:protein insertion into membrane"/>
    <property type="evidence" value="ECO:0007669"/>
    <property type="project" value="UniProtKB-UniRule"/>
</dbReference>
<evidence type="ECO:0000256" key="2">
    <source>
        <dbReference type="ARBA" id="ARBA00023136"/>
    </source>
</evidence>
<comment type="similarity">
    <text evidence="4">Belongs to the BamE family.</text>
</comment>
<dbReference type="InterPro" id="IPR007450">
    <property type="entry name" value="BamE_dom"/>
</dbReference>
<dbReference type="KEGG" id="hhu:AR456_01125"/>
<evidence type="ECO:0000256" key="4">
    <source>
        <dbReference type="HAMAP-Rule" id="MF_00925"/>
    </source>
</evidence>
<comment type="caution">
    <text evidence="8">The sequence shown here is derived from an EMBL/GenBank/DDBJ whole genome shotgun (WGS) entry which is preliminary data.</text>
</comment>
<dbReference type="GO" id="GO:0043165">
    <property type="term" value="P:Gram-negative-bacterium-type cell outer membrane assembly"/>
    <property type="evidence" value="ECO:0007669"/>
    <property type="project" value="UniProtKB-UniRule"/>
</dbReference>
<dbReference type="EMBL" id="AVBC01000033">
    <property type="protein sequence ID" value="ERL51198.1"/>
    <property type="molecule type" value="Genomic_DNA"/>
</dbReference>
<dbReference type="HAMAP" id="MF_00925">
    <property type="entry name" value="OM_assembly_BamE"/>
    <property type="match status" value="1"/>
</dbReference>
<evidence type="ECO:0000313" key="8">
    <source>
        <dbReference type="EMBL" id="ERL51198.1"/>
    </source>
</evidence>
<dbReference type="Pfam" id="PF04355">
    <property type="entry name" value="BamE"/>
    <property type="match status" value="1"/>
</dbReference>
<dbReference type="GO" id="GO:1990063">
    <property type="term" value="C:Bam protein complex"/>
    <property type="evidence" value="ECO:0007669"/>
    <property type="project" value="TreeGrafter"/>
</dbReference>
<keyword evidence="6" id="KW-1133">Transmembrane helix</keyword>
<dbReference type="eggNOG" id="COG2913">
    <property type="taxonomic scope" value="Bacteria"/>
</dbReference>
<sequence>MIDRPHDSEEQAQMQKLTGIVTLSLALALTSGCTYFSVYKRDLTQGNLVTAAMADQLHPGMSRQQVIDVMGAPLLEAPFNASQWDYIYRVDEAYGDIKQRRMTLTFAGDQLTNIQREGSFSTTPVADRHEEGVGPSSGGAPDLESGEIEPIYNRTIDDPRLNR</sequence>
<proteinExistence type="inferred from homology"/>
<organism evidence="8 9">
    <name type="scientific">Halomonas huangheensis</name>
    <dbReference type="NCBI Taxonomy" id="1178482"/>
    <lineage>
        <taxon>Bacteria</taxon>
        <taxon>Pseudomonadati</taxon>
        <taxon>Pseudomonadota</taxon>
        <taxon>Gammaproteobacteria</taxon>
        <taxon>Oceanospirillales</taxon>
        <taxon>Halomonadaceae</taxon>
        <taxon>Halomonas</taxon>
    </lineage>
</organism>
<dbReference type="Proteomes" id="UP000019113">
    <property type="component" value="Unassembled WGS sequence"/>
</dbReference>
<keyword evidence="4" id="KW-0564">Palmitate</keyword>
<evidence type="ECO:0000313" key="9">
    <source>
        <dbReference type="Proteomes" id="UP000019113"/>
    </source>
</evidence>
<keyword evidence="3 4" id="KW-0998">Cell outer membrane</keyword>
<dbReference type="GO" id="GO:0030674">
    <property type="term" value="F:protein-macromolecule adaptor activity"/>
    <property type="evidence" value="ECO:0007669"/>
    <property type="project" value="TreeGrafter"/>
</dbReference>
<feature type="region of interest" description="Disordered" evidence="5">
    <location>
        <begin position="122"/>
        <end position="163"/>
    </location>
</feature>
<keyword evidence="2 4" id="KW-0472">Membrane</keyword>
<evidence type="ECO:0000256" key="3">
    <source>
        <dbReference type="ARBA" id="ARBA00023237"/>
    </source>
</evidence>
<reference evidence="8 9" key="1">
    <citation type="submission" date="2013-08" db="EMBL/GenBank/DDBJ databases">
        <title>draft genome of Halomonas huanghegensis, strain BJGMM-B45T.</title>
        <authorList>
            <person name="Miao C."/>
            <person name="Wan Y."/>
            <person name="Jin W."/>
        </authorList>
    </citation>
    <scope>NUCLEOTIDE SEQUENCE [LARGE SCALE GENOMIC DNA]</scope>
    <source>
        <strain evidence="8 9">BJGMM-B45</strain>
    </source>
</reference>
<keyword evidence="4" id="KW-0449">Lipoprotein</keyword>
<keyword evidence="6" id="KW-0812">Transmembrane</keyword>
<comment type="subunit">
    <text evidence="4">Part of the Bam complex.</text>
</comment>
<dbReference type="STRING" id="1178482.AR456_01125"/>
<keyword evidence="1 4" id="KW-0732">Signal</keyword>
<feature type="transmembrane region" description="Helical" evidence="6">
    <location>
        <begin position="20"/>
        <end position="38"/>
    </location>
</feature>